<sequence length="84" mass="8984">MFLYAFKSQKCAVVTEANKGLGFGVCKKLASSGTVVVLTAGDEKRGLKVVERLKEFGMDDPASVAALADFINTQFGKLDILVLL</sequence>
<dbReference type="InterPro" id="IPR036291">
    <property type="entry name" value="NAD(P)-bd_dom_sf"/>
</dbReference>
<name>A0AAN9XBV6_PSOTE</name>
<protein>
    <recommendedName>
        <fullName evidence="6">(+)-neomenthol dehydrogenase-like</fullName>
    </recommendedName>
</protein>
<proteinExistence type="inferred from homology"/>
<dbReference type="GO" id="GO:0016491">
    <property type="term" value="F:oxidoreductase activity"/>
    <property type="evidence" value="ECO:0007669"/>
    <property type="project" value="UniProtKB-KW"/>
</dbReference>
<dbReference type="SUPFAM" id="SSF51735">
    <property type="entry name" value="NAD(P)-binding Rossmann-fold domains"/>
    <property type="match status" value="1"/>
</dbReference>
<keyword evidence="2" id="KW-0521">NADP</keyword>
<dbReference type="Gene3D" id="3.40.50.720">
    <property type="entry name" value="NAD(P)-binding Rossmann-like Domain"/>
    <property type="match status" value="1"/>
</dbReference>
<dbReference type="InterPro" id="IPR002347">
    <property type="entry name" value="SDR_fam"/>
</dbReference>
<dbReference type="Pfam" id="PF00106">
    <property type="entry name" value="adh_short"/>
    <property type="match status" value="1"/>
</dbReference>
<evidence type="ECO:0000313" key="5">
    <source>
        <dbReference type="Proteomes" id="UP001386955"/>
    </source>
</evidence>
<comment type="caution">
    <text evidence="4">The sequence shown here is derived from an EMBL/GenBank/DDBJ whole genome shotgun (WGS) entry which is preliminary data.</text>
</comment>
<accession>A0AAN9XBV6</accession>
<dbReference type="AlphaFoldDB" id="A0AAN9XBV6"/>
<dbReference type="PANTHER" id="PTHR43490:SF105">
    <property type="entry name" value="SHORT CHAIN DEHYDROGENASE_REDUCTASE"/>
    <property type="match status" value="1"/>
</dbReference>
<comment type="similarity">
    <text evidence="1">Belongs to the short-chain dehydrogenases/reductases (SDR) family.</text>
</comment>
<keyword evidence="5" id="KW-1185">Reference proteome</keyword>
<dbReference type="Proteomes" id="UP001386955">
    <property type="component" value="Unassembled WGS sequence"/>
</dbReference>
<evidence type="ECO:0000256" key="3">
    <source>
        <dbReference type="ARBA" id="ARBA00023002"/>
    </source>
</evidence>
<dbReference type="PANTHER" id="PTHR43490">
    <property type="entry name" value="(+)-NEOMENTHOL DEHYDROGENASE"/>
    <property type="match status" value="1"/>
</dbReference>
<keyword evidence="3" id="KW-0560">Oxidoreductase</keyword>
<evidence type="ECO:0008006" key="6">
    <source>
        <dbReference type="Google" id="ProtNLM"/>
    </source>
</evidence>
<dbReference type="EMBL" id="JAYMYS010000007">
    <property type="protein sequence ID" value="KAK7387301.1"/>
    <property type="molecule type" value="Genomic_DNA"/>
</dbReference>
<evidence type="ECO:0000256" key="1">
    <source>
        <dbReference type="ARBA" id="ARBA00006484"/>
    </source>
</evidence>
<reference evidence="4 5" key="1">
    <citation type="submission" date="2024-01" db="EMBL/GenBank/DDBJ databases">
        <title>The genomes of 5 underutilized Papilionoideae crops provide insights into root nodulation and disease resistanc.</title>
        <authorList>
            <person name="Jiang F."/>
        </authorList>
    </citation>
    <scope>NUCLEOTIDE SEQUENCE [LARGE SCALE GENOMIC DNA]</scope>
    <source>
        <strain evidence="4">DUOXIRENSHENG_FW03</strain>
        <tissue evidence="4">Leaves</tissue>
    </source>
</reference>
<dbReference type="GO" id="GO:0016020">
    <property type="term" value="C:membrane"/>
    <property type="evidence" value="ECO:0007669"/>
    <property type="project" value="TreeGrafter"/>
</dbReference>
<gene>
    <name evidence="4" type="ORF">VNO78_28006</name>
</gene>
<evidence type="ECO:0000256" key="2">
    <source>
        <dbReference type="ARBA" id="ARBA00022857"/>
    </source>
</evidence>
<evidence type="ECO:0000313" key="4">
    <source>
        <dbReference type="EMBL" id="KAK7387301.1"/>
    </source>
</evidence>
<organism evidence="4 5">
    <name type="scientific">Psophocarpus tetragonolobus</name>
    <name type="common">Winged bean</name>
    <name type="synonym">Dolichos tetragonolobus</name>
    <dbReference type="NCBI Taxonomy" id="3891"/>
    <lineage>
        <taxon>Eukaryota</taxon>
        <taxon>Viridiplantae</taxon>
        <taxon>Streptophyta</taxon>
        <taxon>Embryophyta</taxon>
        <taxon>Tracheophyta</taxon>
        <taxon>Spermatophyta</taxon>
        <taxon>Magnoliopsida</taxon>
        <taxon>eudicotyledons</taxon>
        <taxon>Gunneridae</taxon>
        <taxon>Pentapetalae</taxon>
        <taxon>rosids</taxon>
        <taxon>fabids</taxon>
        <taxon>Fabales</taxon>
        <taxon>Fabaceae</taxon>
        <taxon>Papilionoideae</taxon>
        <taxon>50 kb inversion clade</taxon>
        <taxon>NPAAA clade</taxon>
        <taxon>indigoferoid/millettioid clade</taxon>
        <taxon>Phaseoleae</taxon>
        <taxon>Psophocarpus</taxon>
    </lineage>
</organism>